<proteinExistence type="predicted"/>
<dbReference type="Proteomes" id="UP001206925">
    <property type="component" value="Unassembled WGS sequence"/>
</dbReference>
<evidence type="ECO:0000313" key="2">
    <source>
        <dbReference type="Proteomes" id="UP001206925"/>
    </source>
</evidence>
<name>A0AAD5CRK0_AMBAR</name>
<dbReference type="EMBL" id="JAMZMK010006994">
    <property type="protein sequence ID" value="KAI7746347.1"/>
    <property type="molecule type" value="Genomic_DNA"/>
</dbReference>
<comment type="caution">
    <text evidence="1">The sequence shown here is derived from an EMBL/GenBank/DDBJ whole genome shotgun (WGS) entry which is preliminary data.</text>
</comment>
<dbReference type="AlphaFoldDB" id="A0AAD5CRK0"/>
<accession>A0AAD5CRK0</accession>
<sequence>MLEGDPSLSKFEPYAAIKCASKGLLSFFIRVVAYLFQVIFEYTKCTILHRSRHSSLCLNIFDLHPAIHLRYRPIDGGAKNPIASEDDEQNTTAKLTKSMFNSLKMSHVQVHTISIL</sequence>
<gene>
    <name evidence="1" type="ORF">M8C21_030598</name>
</gene>
<protein>
    <submittedName>
        <fullName evidence="1">Uncharacterized protein</fullName>
    </submittedName>
</protein>
<evidence type="ECO:0000313" key="1">
    <source>
        <dbReference type="EMBL" id="KAI7746347.1"/>
    </source>
</evidence>
<organism evidence="1 2">
    <name type="scientific">Ambrosia artemisiifolia</name>
    <name type="common">Common ragweed</name>
    <dbReference type="NCBI Taxonomy" id="4212"/>
    <lineage>
        <taxon>Eukaryota</taxon>
        <taxon>Viridiplantae</taxon>
        <taxon>Streptophyta</taxon>
        <taxon>Embryophyta</taxon>
        <taxon>Tracheophyta</taxon>
        <taxon>Spermatophyta</taxon>
        <taxon>Magnoliopsida</taxon>
        <taxon>eudicotyledons</taxon>
        <taxon>Gunneridae</taxon>
        <taxon>Pentapetalae</taxon>
        <taxon>asterids</taxon>
        <taxon>campanulids</taxon>
        <taxon>Asterales</taxon>
        <taxon>Asteraceae</taxon>
        <taxon>Asteroideae</taxon>
        <taxon>Heliantheae alliance</taxon>
        <taxon>Heliantheae</taxon>
        <taxon>Ambrosia</taxon>
    </lineage>
</organism>
<keyword evidence="2" id="KW-1185">Reference proteome</keyword>
<reference evidence="1" key="1">
    <citation type="submission" date="2022-06" db="EMBL/GenBank/DDBJ databases">
        <title>Uncovering the hologenomic basis of an extraordinary plant invasion.</title>
        <authorList>
            <person name="Bieker V.C."/>
            <person name="Martin M.D."/>
            <person name="Gilbert T."/>
            <person name="Hodgins K."/>
            <person name="Battlay P."/>
            <person name="Petersen B."/>
            <person name="Wilson J."/>
        </authorList>
    </citation>
    <scope>NUCLEOTIDE SEQUENCE</scope>
    <source>
        <strain evidence="1">AA19_3_7</strain>
        <tissue evidence="1">Leaf</tissue>
    </source>
</reference>